<evidence type="ECO:0000313" key="3">
    <source>
        <dbReference type="Proteomes" id="UP000263993"/>
    </source>
</evidence>
<reference evidence="3" key="1">
    <citation type="submission" date="2018-08" db="EMBL/GenBank/DDBJ databases">
        <authorList>
            <person name="Kim S.-J."/>
            <person name="Jung G.-Y."/>
        </authorList>
    </citation>
    <scope>NUCLEOTIDE SEQUENCE [LARGE SCALE GENOMIC DNA]</scope>
    <source>
        <strain evidence="3">GY_H</strain>
    </source>
</reference>
<evidence type="ECO:0000313" key="2">
    <source>
        <dbReference type="EMBL" id="RDV01113.1"/>
    </source>
</evidence>
<organism evidence="2 3">
    <name type="scientific">Undibacter mobilis</name>
    <dbReference type="NCBI Taxonomy" id="2292256"/>
    <lineage>
        <taxon>Bacteria</taxon>
        <taxon>Pseudomonadati</taxon>
        <taxon>Pseudomonadota</taxon>
        <taxon>Alphaproteobacteria</taxon>
        <taxon>Hyphomicrobiales</taxon>
        <taxon>Nitrobacteraceae</taxon>
        <taxon>Undibacter</taxon>
    </lineage>
</organism>
<proteinExistence type="predicted"/>
<comment type="caution">
    <text evidence="2">The sequence shown here is derived from an EMBL/GenBank/DDBJ whole genome shotgun (WGS) entry which is preliminary data.</text>
</comment>
<dbReference type="Proteomes" id="UP000263993">
    <property type="component" value="Unassembled WGS sequence"/>
</dbReference>
<dbReference type="AlphaFoldDB" id="A0A371B0V7"/>
<dbReference type="EMBL" id="QRGO01000003">
    <property type="protein sequence ID" value="RDV01113.1"/>
    <property type="molecule type" value="Genomic_DNA"/>
</dbReference>
<dbReference type="RefSeq" id="WP_115518630.1">
    <property type="nucleotide sequence ID" value="NZ_QRGO01000003.1"/>
</dbReference>
<sequence length="100" mass="10633">MHRVLLIALTGALCVAASTAAWSAEKMRGNKVFASGCTSFKVPFCTMLKTGKSSYALIGASVPAGIGVTLVGEKGDYNFLCGAWSLRVISWKPNRMKCPM</sequence>
<dbReference type="OrthoDB" id="9984624at2"/>
<name>A0A371B0V7_9BRAD</name>
<evidence type="ECO:0000256" key="1">
    <source>
        <dbReference type="SAM" id="SignalP"/>
    </source>
</evidence>
<gene>
    <name evidence="2" type="ORF">DXH78_17905</name>
</gene>
<protein>
    <submittedName>
        <fullName evidence="2">Uncharacterized protein</fullName>
    </submittedName>
</protein>
<keyword evidence="3" id="KW-1185">Reference proteome</keyword>
<accession>A0A371B0V7</accession>
<feature type="chain" id="PRO_5016918299" evidence="1">
    <location>
        <begin position="24"/>
        <end position="100"/>
    </location>
</feature>
<feature type="signal peptide" evidence="1">
    <location>
        <begin position="1"/>
        <end position="23"/>
    </location>
</feature>
<keyword evidence="1" id="KW-0732">Signal</keyword>